<sequence length="99" mass="10078">MTDTHRSRTSHRVTAALVLAIVGLVSRSALADDASSSVRKGALPGVTGDYRIAKPAPAPQPDDAFPGSGNGQFKIGNTDVRISGSITVDVGAGGIKPPR</sequence>
<evidence type="ECO:0000313" key="1">
    <source>
        <dbReference type="EMBL" id="MER9283230.1"/>
    </source>
</evidence>
<gene>
    <name evidence="1" type="ORF">NKI81_04540</name>
</gene>
<keyword evidence="2" id="KW-1185">Reference proteome</keyword>
<dbReference type="Proteomes" id="UP001480082">
    <property type="component" value="Unassembled WGS sequence"/>
</dbReference>
<evidence type="ECO:0000313" key="2">
    <source>
        <dbReference type="Proteomes" id="UP001480082"/>
    </source>
</evidence>
<proteinExistence type="predicted"/>
<comment type="caution">
    <text evidence="1">The sequence shown here is derived from an EMBL/GenBank/DDBJ whole genome shotgun (WGS) entry which is preliminary data.</text>
</comment>
<dbReference type="EMBL" id="JAMYRI010000002">
    <property type="protein sequence ID" value="MER9283230.1"/>
    <property type="molecule type" value="Genomic_DNA"/>
</dbReference>
<protein>
    <submittedName>
        <fullName evidence="1">Uncharacterized protein</fullName>
    </submittedName>
</protein>
<organism evidence="1 2">
    <name type="scientific">Mesorhizobium australicum</name>
    <dbReference type="NCBI Taxonomy" id="536018"/>
    <lineage>
        <taxon>Bacteria</taxon>
        <taxon>Pseudomonadati</taxon>
        <taxon>Pseudomonadota</taxon>
        <taxon>Alphaproteobacteria</taxon>
        <taxon>Hyphomicrobiales</taxon>
        <taxon>Phyllobacteriaceae</taxon>
        <taxon>Mesorhizobium</taxon>
    </lineage>
</organism>
<reference evidence="1 2" key="1">
    <citation type="journal article" date="2024" name="Proc. Natl. Acad. Sci. U.S.A.">
        <title>The evolutionary genomics of adaptation to stress in wild rhizobium bacteria.</title>
        <authorList>
            <person name="Kehlet-Delgado H."/>
            <person name="Montoya A.P."/>
            <person name="Jensen K.T."/>
            <person name="Wendlandt C.E."/>
            <person name="Dexheimer C."/>
            <person name="Roberts M."/>
            <person name="Torres Martinez L."/>
            <person name="Friesen M.L."/>
            <person name="Griffitts J.S."/>
            <person name="Porter S.S."/>
        </authorList>
    </citation>
    <scope>NUCLEOTIDE SEQUENCE [LARGE SCALE GENOMIC DNA]</scope>
    <source>
        <strain evidence="1 2">M0468</strain>
    </source>
</reference>
<name>A0ACC6SU73_9HYPH</name>
<accession>A0ACC6SU73</accession>